<keyword evidence="2" id="KW-1185">Reference proteome</keyword>
<reference evidence="1 2" key="1">
    <citation type="submission" date="2021-06" db="EMBL/GenBank/DDBJ databases">
        <title>Caerostris darwini draft genome.</title>
        <authorList>
            <person name="Kono N."/>
            <person name="Arakawa K."/>
        </authorList>
    </citation>
    <scope>NUCLEOTIDE SEQUENCE [LARGE SCALE GENOMIC DNA]</scope>
</reference>
<dbReference type="EMBL" id="BPLQ01014611">
    <property type="protein sequence ID" value="GIY81395.1"/>
    <property type="molecule type" value="Genomic_DNA"/>
</dbReference>
<gene>
    <name evidence="1" type="ORF">CDAR_93011</name>
</gene>
<proteinExistence type="predicted"/>
<accession>A0AAV4WH69</accession>
<name>A0AAV4WH69_9ARAC</name>
<protein>
    <submittedName>
        <fullName evidence="1">Uncharacterized protein</fullName>
    </submittedName>
</protein>
<evidence type="ECO:0000313" key="1">
    <source>
        <dbReference type="EMBL" id="GIY81395.1"/>
    </source>
</evidence>
<evidence type="ECO:0000313" key="2">
    <source>
        <dbReference type="Proteomes" id="UP001054837"/>
    </source>
</evidence>
<comment type="caution">
    <text evidence="1">The sequence shown here is derived from an EMBL/GenBank/DDBJ whole genome shotgun (WGS) entry which is preliminary data.</text>
</comment>
<sequence length="111" mass="12758">MHSGSLLPTLNLRFDLYRFRIIIHESQSIYRCKIGCDMISSRIFPLSGVPERESGNKCKRGMGWGLVQIKIANMRMRSGMRDKSVPGIRKLILHQLKRPPGHLGIKWICIL</sequence>
<organism evidence="1 2">
    <name type="scientific">Caerostris darwini</name>
    <dbReference type="NCBI Taxonomy" id="1538125"/>
    <lineage>
        <taxon>Eukaryota</taxon>
        <taxon>Metazoa</taxon>
        <taxon>Ecdysozoa</taxon>
        <taxon>Arthropoda</taxon>
        <taxon>Chelicerata</taxon>
        <taxon>Arachnida</taxon>
        <taxon>Araneae</taxon>
        <taxon>Araneomorphae</taxon>
        <taxon>Entelegynae</taxon>
        <taxon>Araneoidea</taxon>
        <taxon>Araneidae</taxon>
        <taxon>Caerostris</taxon>
    </lineage>
</organism>
<dbReference type="AlphaFoldDB" id="A0AAV4WH69"/>
<dbReference type="Proteomes" id="UP001054837">
    <property type="component" value="Unassembled WGS sequence"/>
</dbReference>